<sequence length="561" mass="61087">MYRLLSPLVLVALLWVTVHATLQKEVLNLRILEQTKAAATDNARTRYTRRFADDLAQKTNYYTVTNRTDYWPGISKNDYVSYAVYFVPDCSAPIIEALTQCKWKRQDGGGSKTLAALSNNPQQVSALCNDIPALAVASYLFGDLKYAQRAFFLLDKFFVDSATRMNPNLKYGQILPAATVTSGRPQGVVELTCFSSMVQFLSLFSNLTPDQRRTYQAVTAWFQSYSDWLRTTTQGQEELNADNNHGTAARLQLAIYHLFLQNRQASQDTLNQFIQGAFQGQIDATGGQPLELARAASFDYPVLNLSTLIALAVIADQVGIDMWHARTGNGTTIQTAMDYFVPYAMGQKTWKGGNGGLDFSQLTAMFQRVAGVYGDADHKYYNAIRKINKLYVKPNNWQTLYTDFSYGFDSMTPPSLIDRPVFASGGSPGPVPVPLVTSSASTSTGTVISSSVSAPGNSQAPQSTALNADTATLQVSANQPDKNLPPMSTAPVKHVELQSAQDSQPISSTVAMVPAEHAGFQPAPGLLATATPTSATTPLTAPTTSMTSVSKPPRCMQHKSL</sequence>
<evidence type="ECO:0000313" key="7">
    <source>
        <dbReference type="Proteomes" id="UP001150569"/>
    </source>
</evidence>
<evidence type="ECO:0000256" key="2">
    <source>
        <dbReference type="ARBA" id="ARBA00023239"/>
    </source>
</evidence>
<comment type="caution">
    <text evidence="6">The sequence shown here is derived from an EMBL/GenBank/DDBJ whole genome shotgun (WGS) entry which is preliminary data.</text>
</comment>
<dbReference type="EMBL" id="JANBPT010000703">
    <property type="protein sequence ID" value="KAJ1914134.1"/>
    <property type="molecule type" value="Genomic_DNA"/>
</dbReference>
<feature type="domain" description="Alginate lyase" evidence="5">
    <location>
        <begin position="64"/>
        <end position="350"/>
    </location>
</feature>
<evidence type="ECO:0000259" key="5">
    <source>
        <dbReference type="Pfam" id="PF05426"/>
    </source>
</evidence>
<dbReference type="Pfam" id="PF05426">
    <property type="entry name" value="Alginate_lyase"/>
    <property type="match status" value="1"/>
</dbReference>
<feature type="compositionally biased region" description="Low complexity" evidence="3">
    <location>
        <begin position="530"/>
        <end position="548"/>
    </location>
</feature>
<accession>A0A9W7ZVV2</accession>
<name>A0A9W7ZVV2_9FUNG</name>
<keyword evidence="1 4" id="KW-0732">Signal</keyword>
<dbReference type="AlphaFoldDB" id="A0A9W7ZVV2"/>
<protein>
    <recommendedName>
        <fullName evidence="5">Alginate lyase domain-containing protein</fullName>
    </recommendedName>
</protein>
<dbReference type="GO" id="GO:0016829">
    <property type="term" value="F:lyase activity"/>
    <property type="evidence" value="ECO:0007669"/>
    <property type="project" value="UniProtKB-KW"/>
</dbReference>
<evidence type="ECO:0000256" key="3">
    <source>
        <dbReference type="SAM" id="MobiDB-lite"/>
    </source>
</evidence>
<dbReference type="Gene3D" id="1.50.10.100">
    <property type="entry name" value="Chondroitin AC/alginate lyase"/>
    <property type="match status" value="1"/>
</dbReference>
<proteinExistence type="predicted"/>
<evidence type="ECO:0000256" key="1">
    <source>
        <dbReference type="ARBA" id="ARBA00022729"/>
    </source>
</evidence>
<dbReference type="OrthoDB" id="63533at2759"/>
<keyword evidence="7" id="KW-1185">Reference proteome</keyword>
<organism evidence="6 7">
    <name type="scientific">Tieghemiomyces parasiticus</name>
    <dbReference type="NCBI Taxonomy" id="78921"/>
    <lineage>
        <taxon>Eukaryota</taxon>
        <taxon>Fungi</taxon>
        <taxon>Fungi incertae sedis</taxon>
        <taxon>Zoopagomycota</taxon>
        <taxon>Kickxellomycotina</taxon>
        <taxon>Dimargaritomycetes</taxon>
        <taxon>Dimargaritales</taxon>
        <taxon>Dimargaritaceae</taxon>
        <taxon>Tieghemiomyces</taxon>
    </lineage>
</organism>
<feature type="region of interest" description="Disordered" evidence="3">
    <location>
        <begin position="530"/>
        <end position="561"/>
    </location>
</feature>
<gene>
    <name evidence="6" type="ORF">IWQ60_008929</name>
</gene>
<evidence type="ECO:0000313" key="6">
    <source>
        <dbReference type="EMBL" id="KAJ1914134.1"/>
    </source>
</evidence>
<feature type="signal peptide" evidence="4">
    <location>
        <begin position="1"/>
        <end position="20"/>
    </location>
</feature>
<dbReference type="InterPro" id="IPR008397">
    <property type="entry name" value="Alginate_lyase_dom"/>
</dbReference>
<reference evidence="6" key="1">
    <citation type="submission" date="2022-07" db="EMBL/GenBank/DDBJ databases">
        <title>Phylogenomic reconstructions and comparative analyses of Kickxellomycotina fungi.</title>
        <authorList>
            <person name="Reynolds N.K."/>
            <person name="Stajich J.E."/>
            <person name="Barry K."/>
            <person name="Grigoriev I.V."/>
            <person name="Crous P."/>
            <person name="Smith M.E."/>
        </authorList>
    </citation>
    <scope>NUCLEOTIDE SEQUENCE</scope>
    <source>
        <strain evidence="6">RSA 861</strain>
    </source>
</reference>
<dbReference type="SUPFAM" id="SSF48230">
    <property type="entry name" value="Chondroitin AC/alginate lyase"/>
    <property type="match status" value="1"/>
</dbReference>
<keyword evidence="2" id="KW-0456">Lyase</keyword>
<feature type="chain" id="PRO_5040745261" description="Alginate lyase domain-containing protein" evidence="4">
    <location>
        <begin position="21"/>
        <end position="561"/>
    </location>
</feature>
<dbReference type="GO" id="GO:0042597">
    <property type="term" value="C:periplasmic space"/>
    <property type="evidence" value="ECO:0007669"/>
    <property type="project" value="InterPro"/>
</dbReference>
<evidence type="ECO:0000256" key="4">
    <source>
        <dbReference type="SAM" id="SignalP"/>
    </source>
</evidence>
<dbReference type="Proteomes" id="UP001150569">
    <property type="component" value="Unassembled WGS sequence"/>
</dbReference>
<dbReference type="InterPro" id="IPR008929">
    <property type="entry name" value="Chondroitin_lyas"/>
</dbReference>